<accession>A0A3Q2Q8U6</accession>
<dbReference type="GO" id="GO:0050830">
    <property type="term" value="P:defense response to Gram-positive bacterium"/>
    <property type="evidence" value="ECO:0007669"/>
    <property type="project" value="TreeGrafter"/>
</dbReference>
<dbReference type="PANTHER" id="PTHR11437">
    <property type="entry name" value="RIBONUCLEASE"/>
    <property type="match status" value="1"/>
</dbReference>
<feature type="domain" description="Ribonuclease A-domain" evidence="9">
    <location>
        <begin position="21"/>
        <end position="139"/>
    </location>
</feature>
<dbReference type="GeneTree" id="ENSGT00940000157645"/>
<reference evidence="10" key="2">
    <citation type="submission" date="2025-09" db="UniProtKB">
        <authorList>
            <consortium name="Ensembl"/>
        </authorList>
    </citation>
    <scope>IDENTIFICATION</scope>
</reference>
<dbReference type="AlphaFoldDB" id="A0A3Q2Q8U6"/>
<dbReference type="GO" id="GO:0001525">
    <property type="term" value="P:angiogenesis"/>
    <property type="evidence" value="ECO:0007669"/>
    <property type="project" value="TreeGrafter"/>
</dbReference>
<evidence type="ECO:0000256" key="2">
    <source>
        <dbReference type="ARBA" id="ARBA00005600"/>
    </source>
</evidence>
<evidence type="ECO:0000256" key="4">
    <source>
        <dbReference type="ARBA" id="ARBA00022722"/>
    </source>
</evidence>
<dbReference type="SUPFAM" id="SSF54076">
    <property type="entry name" value="RNase A-like"/>
    <property type="match status" value="1"/>
</dbReference>
<proteinExistence type="inferred from homology"/>
<comment type="similarity">
    <text evidence="2 8">Belongs to the pancreatic ribonuclease family.</text>
</comment>
<dbReference type="CDD" id="cd06265">
    <property type="entry name" value="RNase_A_canonical"/>
    <property type="match status" value="1"/>
</dbReference>
<sequence>MCETMSSMMNQTSTPAPIEDTLERYQKFKRQHIDKKMTDQKCTAVMKQKRIYDKNNSCKEKNTFILAAEKEVKSICNGQDVNNKQSELRESKKRFRLVVCNLRNQASKPKCEYRGTCHTNRIIVVSCVEGLPVHYEGDHI</sequence>
<keyword evidence="11" id="KW-1185">Reference proteome</keyword>
<dbReference type="GO" id="GO:0016787">
    <property type="term" value="F:hydrolase activity"/>
    <property type="evidence" value="ECO:0007669"/>
    <property type="project" value="UniProtKB-KW"/>
</dbReference>
<dbReference type="Proteomes" id="UP000265000">
    <property type="component" value="Unplaced"/>
</dbReference>
<evidence type="ECO:0000313" key="10">
    <source>
        <dbReference type="Ensembl" id="ENSFHEP00000022774.1"/>
    </source>
</evidence>
<evidence type="ECO:0000256" key="6">
    <source>
        <dbReference type="ARBA" id="ARBA00022801"/>
    </source>
</evidence>
<dbReference type="GO" id="GO:0005576">
    <property type="term" value="C:extracellular region"/>
    <property type="evidence" value="ECO:0007669"/>
    <property type="project" value="UniProtKB-SubCell"/>
</dbReference>
<dbReference type="GO" id="GO:0003676">
    <property type="term" value="F:nucleic acid binding"/>
    <property type="evidence" value="ECO:0007669"/>
    <property type="project" value="InterPro"/>
</dbReference>
<keyword evidence="6 8" id="KW-0378">Hydrolase</keyword>
<keyword evidence="5 8" id="KW-0255">Endonuclease</keyword>
<reference evidence="10" key="1">
    <citation type="submission" date="2025-08" db="UniProtKB">
        <authorList>
            <consortium name="Ensembl"/>
        </authorList>
    </citation>
    <scope>IDENTIFICATION</scope>
</reference>
<dbReference type="InterPro" id="IPR023411">
    <property type="entry name" value="RNaseA_AS"/>
</dbReference>
<keyword evidence="4 8" id="KW-0540">Nuclease</keyword>
<keyword evidence="3" id="KW-0964">Secreted</keyword>
<protein>
    <recommendedName>
        <fullName evidence="9">Ribonuclease A-domain domain-containing protein</fullName>
    </recommendedName>
</protein>
<dbReference type="PROSITE" id="PS00127">
    <property type="entry name" value="RNASE_PANCREATIC"/>
    <property type="match status" value="1"/>
</dbReference>
<dbReference type="Ensembl" id="ENSFHET00000012014.1">
    <property type="protein sequence ID" value="ENSFHEP00000022774.1"/>
    <property type="gene ID" value="ENSFHEG00000003359.1"/>
</dbReference>
<dbReference type="GO" id="GO:0004540">
    <property type="term" value="F:RNA nuclease activity"/>
    <property type="evidence" value="ECO:0007669"/>
    <property type="project" value="TreeGrafter"/>
</dbReference>
<dbReference type="PANTHER" id="PTHR11437:SF10">
    <property type="entry name" value="ANGIOGENIN-RELATED"/>
    <property type="match status" value="1"/>
</dbReference>
<dbReference type="SMART" id="SM00092">
    <property type="entry name" value="RNAse_Pc"/>
    <property type="match status" value="1"/>
</dbReference>
<comment type="subcellular location">
    <subcellularLocation>
        <location evidence="1">Secreted</location>
    </subcellularLocation>
</comment>
<dbReference type="Gene3D" id="3.10.130.10">
    <property type="entry name" value="Ribonuclease A-like domain"/>
    <property type="match status" value="1"/>
</dbReference>
<evidence type="ECO:0000256" key="1">
    <source>
        <dbReference type="ARBA" id="ARBA00004613"/>
    </source>
</evidence>
<name>A0A3Q2Q8U6_FUNHE</name>
<evidence type="ECO:0000313" key="11">
    <source>
        <dbReference type="Proteomes" id="UP000265000"/>
    </source>
</evidence>
<evidence type="ECO:0000256" key="8">
    <source>
        <dbReference type="RuleBase" id="RU000651"/>
    </source>
</evidence>
<dbReference type="GO" id="GO:0004519">
    <property type="term" value="F:endonuclease activity"/>
    <property type="evidence" value="ECO:0007669"/>
    <property type="project" value="UniProtKB-KW"/>
</dbReference>
<dbReference type="InterPro" id="IPR023412">
    <property type="entry name" value="RNaseA_domain"/>
</dbReference>
<dbReference type="InterPro" id="IPR001427">
    <property type="entry name" value="RNaseA"/>
</dbReference>
<evidence type="ECO:0000259" key="9">
    <source>
        <dbReference type="SMART" id="SM00092"/>
    </source>
</evidence>
<dbReference type="GO" id="GO:0050829">
    <property type="term" value="P:defense response to Gram-negative bacterium"/>
    <property type="evidence" value="ECO:0007669"/>
    <property type="project" value="TreeGrafter"/>
</dbReference>
<dbReference type="Pfam" id="PF00074">
    <property type="entry name" value="RnaseA"/>
    <property type="match status" value="1"/>
</dbReference>
<keyword evidence="7" id="KW-1015">Disulfide bond</keyword>
<organism evidence="10 11">
    <name type="scientific">Fundulus heteroclitus</name>
    <name type="common">Killifish</name>
    <name type="synonym">Mummichog</name>
    <dbReference type="NCBI Taxonomy" id="8078"/>
    <lineage>
        <taxon>Eukaryota</taxon>
        <taxon>Metazoa</taxon>
        <taxon>Chordata</taxon>
        <taxon>Craniata</taxon>
        <taxon>Vertebrata</taxon>
        <taxon>Euteleostomi</taxon>
        <taxon>Actinopterygii</taxon>
        <taxon>Neopterygii</taxon>
        <taxon>Teleostei</taxon>
        <taxon>Neoteleostei</taxon>
        <taxon>Acanthomorphata</taxon>
        <taxon>Ovalentaria</taxon>
        <taxon>Atherinomorphae</taxon>
        <taxon>Cyprinodontiformes</taxon>
        <taxon>Fundulidae</taxon>
        <taxon>Fundulus</taxon>
    </lineage>
</organism>
<evidence type="ECO:0000256" key="5">
    <source>
        <dbReference type="ARBA" id="ARBA00022759"/>
    </source>
</evidence>
<evidence type="ECO:0000256" key="7">
    <source>
        <dbReference type="ARBA" id="ARBA00023157"/>
    </source>
</evidence>
<dbReference type="InterPro" id="IPR036816">
    <property type="entry name" value="RNaseA-like_dom_sf"/>
</dbReference>
<evidence type="ECO:0000256" key="3">
    <source>
        <dbReference type="ARBA" id="ARBA00022525"/>
    </source>
</evidence>